<keyword evidence="2" id="KW-1185">Reference proteome</keyword>
<reference evidence="2" key="2">
    <citation type="submission" date="2015-01" db="EMBL/GenBank/DDBJ databases">
        <title>Evolutionary Origins and Diversification of the Mycorrhizal Mutualists.</title>
        <authorList>
            <consortium name="DOE Joint Genome Institute"/>
            <consortium name="Mycorrhizal Genomics Consortium"/>
            <person name="Kohler A."/>
            <person name="Kuo A."/>
            <person name="Nagy L.G."/>
            <person name="Floudas D."/>
            <person name="Copeland A."/>
            <person name="Barry K.W."/>
            <person name="Cichocki N."/>
            <person name="Veneault-Fourrey C."/>
            <person name="LaButti K."/>
            <person name="Lindquist E.A."/>
            <person name="Lipzen A."/>
            <person name="Lundell T."/>
            <person name="Morin E."/>
            <person name="Murat C."/>
            <person name="Riley R."/>
            <person name="Ohm R."/>
            <person name="Sun H."/>
            <person name="Tunlid A."/>
            <person name="Henrissat B."/>
            <person name="Grigoriev I.V."/>
            <person name="Hibbett D.S."/>
            <person name="Martin F."/>
        </authorList>
    </citation>
    <scope>NUCLEOTIDE SEQUENCE [LARGE SCALE GENOMIC DNA]</scope>
    <source>
        <strain evidence="2">F 1598</strain>
    </source>
</reference>
<accession>A0A0C3BI63</accession>
<protein>
    <submittedName>
        <fullName evidence="1">Uncharacterized protein</fullName>
    </submittedName>
</protein>
<dbReference type="EMBL" id="KN833029">
    <property type="protein sequence ID" value="KIM77047.1"/>
    <property type="molecule type" value="Genomic_DNA"/>
</dbReference>
<dbReference type="InParanoid" id="A0A0C3BI63"/>
<evidence type="ECO:0000313" key="2">
    <source>
        <dbReference type="Proteomes" id="UP000054166"/>
    </source>
</evidence>
<gene>
    <name evidence="1" type="ORF">PILCRDRAFT_631482</name>
</gene>
<dbReference type="AlphaFoldDB" id="A0A0C3BI63"/>
<dbReference type="OrthoDB" id="3024632at2759"/>
<evidence type="ECO:0000313" key="1">
    <source>
        <dbReference type="EMBL" id="KIM77047.1"/>
    </source>
</evidence>
<proteinExistence type="predicted"/>
<organism evidence="1 2">
    <name type="scientific">Piloderma croceum (strain F 1598)</name>
    <dbReference type="NCBI Taxonomy" id="765440"/>
    <lineage>
        <taxon>Eukaryota</taxon>
        <taxon>Fungi</taxon>
        <taxon>Dikarya</taxon>
        <taxon>Basidiomycota</taxon>
        <taxon>Agaricomycotina</taxon>
        <taxon>Agaricomycetes</taxon>
        <taxon>Agaricomycetidae</taxon>
        <taxon>Atheliales</taxon>
        <taxon>Atheliaceae</taxon>
        <taxon>Piloderma</taxon>
    </lineage>
</organism>
<dbReference type="Proteomes" id="UP000054166">
    <property type="component" value="Unassembled WGS sequence"/>
</dbReference>
<name>A0A0C3BI63_PILCF</name>
<sequence length="142" mass="16075">MHGSMFNGMDLYDSCIVFLRTKASVLAVPSARVLSQSYPAVPPKRDIESPAVRRFVPRSSPNTRHHICWWYWIPCGDGLWLQLQSEDTKILGERKAEIVTDAQITGKLQLGDLNVSLTRVEDVKQITDLSMQAGQILLQFFK</sequence>
<dbReference type="HOGENOM" id="CLU_1816527_0_0_1"/>
<reference evidence="1 2" key="1">
    <citation type="submission" date="2014-04" db="EMBL/GenBank/DDBJ databases">
        <authorList>
            <consortium name="DOE Joint Genome Institute"/>
            <person name="Kuo A."/>
            <person name="Tarkka M."/>
            <person name="Buscot F."/>
            <person name="Kohler A."/>
            <person name="Nagy L.G."/>
            <person name="Floudas D."/>
            <person name="Copeland A."/>
            <person name="Barry K.W."/>
            <person name="Cichocki N."/>
            <person name="Veneault-Fourrey C."/>
            <person name="LaButti K."/>
            <person name="Lindquist E.A."/>
            <person name="Lipzen A."/>
            <person name="Lundell T."/>
            <person name="Morin E."/>
            <person name="Murat C."/>
            <person name="Sun H."/>
            <person name="Tunlid A."/>
            <person name="Henrissat B."/>
            <person name="Grigoriev I.V."/>
            <person name="Hibbett D.S."/>
            <person name="Martin F."/>
            <person name="Nordberg H.P."/>
            <person name="Cantor M.N."/>
            <person name="Hua S.X."/>
        </authorList>
    </citation>
    <scope>NUCLEOTIDE SEQUENCE [LARGE SCALE GENOMIC DNA]</scope>
    <source>
        <strain evidence="1 2">F 1598</strain>
    </source>
</reference>